<reference evidence="1 2" key="1">
    <citation type="submission" date="2019-10" db="EMBL/GenBank/DDBJ databases">
        <authorList>
            <person name="Riley H.L."/>
            <person name="Gale T.J."/>
            <person name="Sconiers W.B."/>
            <person name="Garlena R.A."/>
            <person name="Russell D.A."/>
            <person name="Pope W.H."/>
            <person name="Jacobs-Sera D."/>
            <person name="Hatfull G.F."/>
        </authorList>
    </citation>
    <scope>NUCLEOTIDE SEQUENCE [LARGE SCALE GENOMIC DNA]</scope>
</reference>
<dbReference type="EMBL" id="MN585988">
    <property type="protein sequence ID" value="QGJ89660.1"/>
    <property type="molecule type" value="Genomic_DNA"/>
</dbReference>
<protein>
    <submittedName>
        <fullName evidence="1">Uncharacterized protein</fullName>
    </submittedName>
</protein>
<dbReference type="Proteomes" id="UP000424227">
    <property type="component" value="Segment"/>
</dbReference>
<name>A0A649VBC5_9CAUD</name>
<accession>A0A649VBC5</accession>
<organism evidence="1 2">
    <name type="scientific">Gordonia Phage Odesza</name>
    <dbReference type="NCBI Taxonomy" id="2656527"/>
    <lineage>
        <taxon>Viruses</taxon>
        <taxon>Duplodnaviria</taxon>
        <taxon>Heunggongvirae</taxon>
        <taxon>Uroviricota</taxon>
        <taxon>Caudoviricetes</taxon>
        <taxon>Deejayvirinae</taxon>
        <taxon>Tanisvirus</taxon>
        <taxon>Tanisvirus tanis</taxon>
    </lineage>
</organism>
<proteinExistence type="predicted"/>
<evidence type="ECO:0000313" key="1">
    <source>
        <dbReference type="EMBL" id="QGJ89660.1"/>
    </source>
</evidence>
<evidence type="ECO:0000313" key="2">
    <source>
        <dbReference type="Proteomes" id="UP000424227"/>
    </source>
</evidence>
<sequence length="70" mass="7546">MRDPYRNAYGEYTPMTYTIGSLVSDDKRSALIFRSKQASLANAAKGISESISRIGAAFKEATAAIVKVSV</sequence>
<gene>
    <name evidence="1" type="primary">49</name>
    <name evidence="1" type="ORF">SEA_ODESZA_49</name>
</gene>